<dbReference type="STRING" id="270498.CHK_2987"/>
<comment type="caution">
    <text evidence="1">The sequence shown here is derived from an EMBL/GenBank/DDBJ whole genome shotgun (WGS) entry which is preliminary data.</text>
</comment>
<dbReference type="EMBL" id="LAYJ01000133">
    <property type="protein sequence ID" value="KKI49409.1"/>
    <property type="molecule type" value="Genomic_DNA"/>
</dbReference>
<organism evidence="1 2">
    <name type="scientific">Christensenella hongkongensis</name>
    <dbReference type="NCBI Taxonomy" id="270498"/>
    <lineage>
        <taxon>Bacteria</taxon>
        <taxon>Bacillati</taxon>
        <taxon>Bacillota</taxon>
        <taxon>Clostridia</taxon>
        <taxon>Christensenellales</taxon>
        <taxon>Christensenellaceae</taxon>
        <taxon>Christensenella</taxon>
    </lineage>
</organism>
<accession>A0A0M2NA88</accession>
<dbReference type="Proteomes" id="UP000034076">
    <property type="component" value="Unassembled WGS sequence"/>
</dbReference>
<keyword evidence="2" id="KW-1185">Reference proteome</keyword>
<gene>
    <name evidence="1" type="ORF">CHK_2987</name>
</gene>
<evidence type="ECO:0000313" key="1">
    <source>
        <dbReference type="EMBL" id="KKI49409.1"/>
    </source>
</evidence>
<dbReference type="OrthoDB" id="7946534at2"/>
<evidence type="ECO:0000313" key="2">
    <source>
        <dbReference type="Proteomes" id="UP000034076"/>
    </source>
</evidence>
<sequence length="157" mass="17960">MAKEVMTRRSADNEYFHKDFHISCDLGISYVGEHYGDDGAREYIRNYTANYLAPLSNQIREEGFQALEQYLKKLYETEKAPGVLKIRRSDDEIEVTITACPAIAFMKESGHTPSKWYIDTTTVLYETIAQNAGAQFELIQYDEQSGAAQFRMFSGTK</sequence>
<protein>
    <submittedName>
        <fullName evidence="1">Uncharacterized protein</fullName>
    </submittedName>
</protein>
<dbReference type="AlphaFoldDB" id="A0A0M2NA88"/>
<dbReference type="RefSeq" id="WP_046444761.1">
    <property type="nucleotide sequence ID" value="NZ_LAYJ01000133.1"/>
</dbReference>
<proteinExistence type="predicted"/>
<name>A0A0M2NA88_9FIRM</name>
<reference evidence="1 2" key="1">
    <citation type="submission" date="2015-04" db="EMBL/GenBank/DDBJ databases">
        <title>Draft genome sequence of bacteremic isolate Catabacter hongkongensis type strain HKU16T.</title>
        <authorList>
            <person name="Lau S.K."/>
            <person name="Teng J.L."/>
            <person name="Huang Y."/>
            <person name="Curreem S.O."/>
            <person name="Tsui S.K."/>
            <person name="Woo P.C."/>
        </authorList>
    </citation>
    <scope>NUCLEOTIDE SEQUENCE [LARGE SCALE GENOMIC DNA]</scope>
    <source>
        <strain evidence="1 2">HKU16</strain>
    </source>
</reference>